<dbReference type="Pfam" id="PF07690">
    <property type="entry name" value="MFS_1"/>
    <property type="match status" value="1"/>
</dbReference>
<evidence type="ECO:0000256" key="3">
    <source>
        <dbReference type="ARBA" id="ARBA00022989"/>
    </source>
</evidence>
<comment type="subcellular location">
    <subcellularLocation>
        <location evidence="1">Cell membrane</location>
        <topology evidence="1">Multi-pass membrane protein</topology>
    </subcellularLocation>
</comment>
<keyword evidence="2 5" id="KW-0812">Transmembrane</keyword>
<dbReference type="PANTHER" id="PTHR23501">
    <property type="entry name" value="MAJOR FACILITATOR SUPERFAMILY"/>
    <property type="match status" value="1"/>
</dbReference>
<feature type="domain" description="Major facilitator superfamily (MFS) profile" evidence="6">
    <location>
        <begin position="28"/>
        <end position="470"/>
    </location>
</feature>
<name>A0ABS7RGA0_9ACTN</name>
<evidence type="ECO:0000313" key="7">
    <source>
        <dbReference type="EMBL" id="MBY9074061.1"/>
    </source>
</evidence>
<dbReference type="Gene3D" id="1.20.1250.20">
    <property type="entry name" value="MFS general substrate transporter like domains"/>
    <property type="match status" value="1"/>
</dbReference>
<reference evidence="7 8" key="1">
    <citation type="submission" date="2021-08" db="EMBL/GenBank/DDBJ databases">
        <title>Nocardioides bacterium WL0053 sp. nov., isolated from the sediment.</title>
        <authorList>
            <person name="Wang L."/>
            <person name="Zhang D."/>
            <person name="Zhang A."/>
        </authorList>
    </citation>
    <scope>NUCLEOTIDE SEQUENCE [LARGE SCALE GENOMIC DNA]</scope>
    <source>
        <strain evidence="7 8">WL0053</strain>
    </source>
</reference>
<feature type="transmembrane region" description="Helical" evidence="5">
    <location>
        <begin position="26"/>
        <end position="47"/>
    </location>
</feature>
<feature type="transmembrane region" description="Helical" evidence="5">
    <location>
        <begin position="152"/>
        <end position="173"/>
    </location>
</feature>
<evidence type="ECO:0000256" key="1">
    <source>
        <dbReference type="ARBA" id="ARBA00004651"/>
    </source>
</evidence>
<feature type="transmembrane region" description="Helical" evidence="5">
    <location>
        <begin position="122"/>
        <end position="140"/>
    </location>
</feature>
<comment type="caution">
    <text evidence="7">The sequence shown here is derived from an EMBL/GenBank/DDBJ whole genome shotgun (WGS) entry which is preliminary data.</text>
</comment>
<feature type="transmembrane region" description="Helical" evidence="5">
    <location>
        <begin position="223"/>
        <end position="241"/>
    </location>
</feature>
<dbReference type="SUPFAM" id="SSF103473">
    <property type="entry name" value="MFS general substrate transporter"/>
    <property type="match status" value="1"/>
</dbReference>
<feature type="transmembrane region" description="Helical" evidence="5">
    <location>
        <begin position="96"/>
        <end position="116"/>
    </location>
</feature>
<keyword evidence="4 5" id="KW-0472">Membrane</keyword>
<dbReference type="InterPro" id="IPR011701">
    <property type="entry name" value="MFS"/>
</dbReference>
<feature type="transmembrane region" description="Helical" evidence="5">
    <location>
        <begin position="346"/>
        <end position="370"/>
    </location>
</feature>
<feature type="transmembrane region" description="Helical" evidence="5">
    <location>
        <begin position="412"/>
        <end position="436"/>
    </location>
</feature>
<dbReference type="Proteomes" id="UP000754710">
    <property type="component" value="Unassembled WGS sequence"/>
</dbReference>
<dbReference type="RefSeq" id="WP_221023781.1">
    <property type="nucleotide sequence ID" value="NZ_JAIEZQ010000001.1"/>
</dbReference>
<dbReference type="EMBL" id="JAIEZQ010000001">
    <property type="protein sequence ID" value="MBY9074061.1"/>
    <property type="molecule type" value="Genomic_DNA"/>
</dbReference>
<sequence length="475" mass="47490">MTTTAAPAPPTPAPTTSASLFRGPHLPLALGAVALVTLGAFEARAVSTALPSMVRELDAVGAFGVAAAAPAASYLVALAVTGLWADRRGPVPPLRLGIATFALAQLVVGLAVSMPVVVVGRLLGGLAEGLLDVALMVLVARTLPAELRPRMFSLFAAAWILPSVLGPVVTGVVTEQAGWRWVFLGALALLVPAWLLLRPAVRLAAAEPARDPSPDAAARPERALVPWAVTAAAAVLVLTVAGEQLDSRTGPALLAIAGGAALLAASATRVLPAGTLRAERGIPAVTLVRSLTGAAFSGVGAFLPLLLTVLHGFPPSLAGVSLTITGVTWAAGSWAQGRDHTVPRVLVLRAGLALMSTGLAVTTLLAWPGLTPWVGLAGWCVAGLGMGLASPSLSVLTLDLSADHEQGRNSSALQMAGSTSMALTLAAGGTLLALSAPDPGPLAFGSTLLGGFLAAVTGLLVAGRVTPRAAVTSGG</sequence>
<feature type="transmembrane region" description="Helical" evidence="5">
    <location>
        <begin position="376"/>
        <end position="400"/>
    </location>
</feature>
<keyword evidence="8" id="KW-1185">Reference proteome</keyword>
<gene>
    <name evidence="7" type="ORF">K1X13_04410</name>
</gene>
<keyword evidence="3 5" id="KW-1133">Transmembrane helix</keyword>
<dbReference type="InterPro" id="IPR036259">
    <property type="entry name" value="MFS_trans_sf"/>
</dbReference>
<proteinExistence type="predicted"/>
<feature type="transmembrane region" description="Helical" evidence="5">
    <location>
        <begin position="59"/>
        <end position="84"/>
    </location>
</feature>
<organism evidence="7 8">
    <name type="scientific">Nocardioides jiangsuensis</name>
    <dbReference type="NCBI Taxonomy" id="2866161"/>
    <lineage>
        <taxon>Bacteria</taxon>
        <taxon>Bacillati</taxon>
        <taxon>Actinomycetota</taxon>
        <taxon>Actinomycetes</taxon>
        <taxon>Propionibacteriales</taxon>
        <taxon>Nocardioidaceae</taxon>
        <taxon>Nocardioides</taxon>
    </lineage>
</organism>
<dbReference type="InterPro" id="IPR020846">
    <property type="entry name" value="MFS_dom"/>
</dbReference>
<evidence type="ECO:0000256" key="4">
    <source>
        <dbReference type="ARBA" id="ARBA00023136"/>
    </source>
</evidence>
<feature type="transmembrane region" description="Helical" evidence="5">
    <location>
        <begin position="253"/>
        <end position="271"/>
    </location>
</feature>
<evidence type="ECO:0000256" key="2">
    <source>
        <dbReference type="ARBA" id="ARBA00022692"/>
    </source>
</evidence>
<protein>
    <submittedName>
        <fullName evidence="7">MFS transporter</fullName>
    </submittedName>
</protein>
<dbReference type="PROSITE" id="PS50850">
    <property type="entry name" value="MFS"/>
    <property type="match status" value="1"/>
</dbReference>
<accession>A0ABS7RGA0</accession>
<feature type="transmembrane region" description="Helical" evidence="5">
    <location>
        <begin position="291"/>
        <end position="310"/>
    </location>
</feature>
<evidence type="ECO:0000259" key="6">
    <source>
        <dbReference type="PROSITE" id="PS50850"/>
    </source>
</evidence>
<dbReference type="PANTHER" id="PTHR23501:SF154">
    <property type="entry name" value="MULTIDRUG-EFFLUX TRANSPORTER RV1634-RELATED"/>
    <property type="match status" value="1"/>
</dbReference>
<evidence type="ECO:0000256" key="5">
    <source>
        <dbReference type="SAM" id="Phobius"/>
    </source>
</evidence>
<feature type="transmembrane region" description="Helical" evidence="5">
    <location>
        <begin position="442"/>
        <end position="462"/>
    </location>
</feature>
<feature type="transmembrane region" description="Helical" evidence="5">
    <location>
        <begin position="316"/>
        <end position="334"/>
    </location>
</feature>
<feature type="transmembrane region" description="Helical" evidence="5">
    <location>
        <begin position="179"/>
        <end position="197"/>
    </location>
</feature>
<evidence type="ECO:0000313" key="8">
    <source>
        <dbReference type="Proteomes" id="UP000754710"/>
    </source>
</evidence>